<dbReference type="InterPro" id="IPR015797">
    <property type="entry name" value="NUDIX_hydrolase-like_dom_sf"/>
</dbReference>
<comment type="catalytic activity">
    <reaction evidence="10">
        <text>8-oxo-dGTP + H2O = 8-oxo-dGMP + diphosphate + H(+)</text>
        <dbReference type="Rhea" id="RHEA:31575"/>
        <dbReference type="ChEBI" id="CHEBI:15377"/>
        <dbReference type="ChEBI" id="CHEBI:15378"/>
        <dbReference type="ChEBI" id="CHEBI:33019"/>
        <dbReference type="ChEBI" id="CHEBI:63224"/>
        <dbReference type="ChEBI" id="CHEBI:77896"/>
        <dbReference type="EC" id="3.6.1.55"/>
    </reaction>
</comment>
<evidence type="ECO:0000256" key="2">
    <source>
        <dbReference type="ARBA" id="ARBA00005582"/>
    </source>
</evidence>
<feature type="binding site" evidence="17">
    <location>
        <position position="47"/>
    </location>
    <ligand>
        <name>8-oxo-dGTP</name>
        <dbReference type="ChEBI" id="CHEBI:77896"/>
    </ligand>
</feature>
<dbReference type="SUPFAM" id="SSF55811">
    <property type="entry name" value="Nudix"/>
    <property type="match status" value="1"/>
</dbReference>
<keyword evidence="5 18" id="KW-0479">Metal-binding</keyword>
<dbReference type="AlphaFoldDB" id="A0A486XMU4"/>
<dbReference type="GO" id="GO:0044716">
    <property type="term" value="F:8-oxo-GDP phosphatase activity"/>
    <property type="evidence" value="ECO:0007669"/>
    <property type="project" value="TreeGrafter"/>
</dbReference>
<keyword evidence="7 21" id="KW-0378">Hydrolase</keyword>
<dbReference type="InterPro" id="IPR029119">
    <property type="entry name" value="MutY_C"/>
</dbReference>
<sequence length="155" mass="17254">MQRNTKSAQAGFVVLGVNMQTNIIHVAVGVIIRQQQILLALRSSKQHQGGKWEFPGGKVEASETVQQALARELLEEVAIEVTNSSAFMQLEYAYPEKTVLLDIYLVSSFTGEPHGREGQPLRWVDIAELGSIEFPDANQPIVERIKQYFASLDAQ</sequence>
<feature type="domain" description="Nudix hydrolase" evidence="20">
    <location>
        <begin position="22"/>
        <end position="147"/>
    </location>
</feature>
<evidence type="ECO:0000256" key="5">
    <source>
        <dbReference type="ARBA" id="ARBA00022723"/>
    </source>
</evidence>
<organism evidence="21">
    <name type="scientific">Rheinheimera sp. BAL341</name>
    <dbReference type="NCBI Taxonomy" id="1708203"/>
    <lineage>
        <taxon>Bacteria</taxon>
        <taxon>Pseudomonadati</taxon>
        <taxon>Pseudomonadota</taxon>
        <taxon>Gammaproteobacteria</taxon>
        <taxon>Chromatiales</taxon>
        <taxon>Chromatiaceae</taxon>
        <taxon>Rheinheimera</taxon>
    </lineage>
</organism>
<evidence type="ECO:0000259" key="20">
    <source>
        <dbReference type="PROSITE" id="PS51462"/>
    </source>
</evidence>
<keyword evidence="19" id="KW-0812">Transmembrane</keyword>
<keyword evidence="8 18" id="KW-0460">Magnesium</keyword>
<dbReference type="InterPro" id="IPR047127">
    <property type="entry name" value="MutT-like"/>
</dbReference>
<dbReference type="NCBIfam" id="TIGR00586">
    <property type="entry name" value="mutt"/>
    <property type="match status" value="1"/>
</dbReference>
<protein>
    <recommendedName>
        <fullName evidence="13">8-oxo-dGTP diphosphatase</fullName>
        <ecNumber evidence="12">3.6.1.55</ecNumber>
    </recommendedName>
    <alternativeName>
        <fullName evidence="16">7,8-dihydro-8-oxoguanine-triphosphatase</fullName>
    </alternativeName>
    <alternativeName>
        <fullName evidence="15">Mutator protein MutT</fullName>
    </alternativeName>
    <alternativeName>
        <fullName evidence="14">dGTP pyrophosphohydrolase</fullName>
    </alternativeName>
</protein>
<feature type="binding site" evidence="17">
    <location>
        <position position="138"/>
    </location>
    <ligand>
        <name>8-oxo-dGTP</name>
        <dbReference type="ChEBI" id="CHEBI:77896"/>
    </ligand>
</feature>
<dbReference type="FunFam" id="3.90.79.10:FF:000014">
    <property type="entry name" value="8-oxo-dGTP diphosphatase MutT"/>
    <property type="match status" value="1"/>
</dbReference>
<dbReference type="CDD" id="cd03425">
    <property type="entry name" value="NUDIX_MutT_NudA_like"/>
    <property type="match status" value="1"/>
</dbReference>
<dbReference type="PRINTS" id="PR00502">
    <property type="entry name" value="NUDIXFAMILY"/>
</dbReference>
<evidence type="ECO:0000256" key="11">
    <source>
        <dbReference type="ARBA" id="ARBA00036904"/>
    </source>
</evidence>
<keyword evidence="9" id="KW-0234">DNA repair</keyword>
<dbReference type="GO" id="GO:0006281">
    <property type="term" value="P:DNA repair"/>
    <property type="evidence" value="ECO:0007669"/>
    <property type="project" value="UniProtKB-KW"/>
</dbReference>
<dbReference type="InterPro" id="IPR003561">
    <property type="entry name" value="Mutator_MutT"/>
</dbReference>
<keyword evidence="4" id="KW-0235">DNA replication</keyword>
<dbReference type="InterPro" id="IPR000086">
    <property type="entry name" value="NUDIX_hydrolase_dom"/>
</dbReference>
<evidence type="ECO:0000256" key="6">
    <source>
        <dbReference type="ARBA" id="ARBA00022763"/>
    </source>
</evidence>
<dbReference type="PANTHER" id="PTHR47707">
    <property type="entry name" value="8-OXO-DGTP DIPHOSPHATASE"/>
    <property type="match status" value="1"/>
</dbReference>
<keyword evidence="19" id="KW-1133">Transmembrane helix</keyword>
<feature type="binding site" evidence="18">
    <location>
        <position position="56"/>
    </location>
    <ligand>
        <name>Mg(2+)</name>
        <dbReference type="ChEBI" id="CHEBI:18420"/>
    </ligand>
</feature>
<comment type="catalytic activity">
    <reaction evidence="11">
        <text>8-oxo-GTP + H2O = 8-oxo-GMP + diphosphate + H(+)</text>
        <dbReference type="Rhea" id="RHEA:67616"/>
        <dbReference type="ChEBI" id="CHEBI:15377"/>
        <dbReference type="ChEBI" id="CHEBI:15378"/>
        <dbReference type="ChEBI" id="CHEBI:33019"/>
        <dbReference type="ChEBI" id="CHEBI:143553"/>
        <dbReference type="ChEBI" id="CHEBI:145694"/>
    </reaction>
</comment>
<feature type="binding site" evidence="17">
    <location>
        <position position="42"/>
    </location>
    <ligand>
        <name>8-oxo-dGTP</name>
        <dbReference type="ChEBI" id="CHEBI:77896"/>
    </ligand>
</feature>
<evidence type="ECO:0000256" key="12">
    <source>
        <dbReference type="ARBA" id="ARBA00038905"/>
    </source>
</evidence>
<dbReference type="GO" id="GO:0008413">
    <property type="term" value="F:8-oxo-7,8-dihydroguanosine triphosphate pyrophosphatase activity"/>
    <property type="evidence" value="ECO:0007669"/>
    <property type="project" value="InterPro"/>
</dbReference>
<evidence type="ECO:0000256" key="15">
    <source>
        <dbReference type="ARBA" id="ARBA00041979"/>
    </source>
</evidence>
<evidence type="ECO:0000313" key="21">
    <source>
        <dbReference type="EMBL" id="VHO02966.1"/>
    </source>
</evidence>
<dbReference type="GO" id="GO:0006260">
    <property type="term" value="P:DNA replication"/>
    <property type="evidence" value="ECO:0007669"/>
    <property type="project" value="UniProtKB-KW"/>
</dbReference>
<evidence type="ECO:0000256" key="13">
    <source>
        <dbReference type="ARBA" id="ARBA00040794"/>
    </source>
</evidence>
<evidence type="ECO:0000256" key="18">
    <source>
        <dbReference type="PIRSR" id="PIRSR603561-2"/>
    </source>
</evidence>
<gene>
    <name evidence="21" type="ORF">BAL341_1135</name>
</gene>
<accession>A0A486XMU4</accession>
<evidence type="ECO:0000256" key="3">
    <source>
        <dbReference type="ARBA" id="ARBA00022457"/>
    </source>
</evidence>
<dbReference type="InterPro" id="IPR020476">
    <property type="entry name" value="Nudix_hydrolase"/>
</dbReference>
<evidence type="ECO:0000256" key="1">
    <source>
        <dbReference type="ARBA" id="ARBA00001946"/>
    </source>
</evidence>
<dbReference type="GO" id="GO:0044715">
    <property type="term" value="F:8-oxo-dGDP phosphatase activity"/>
    <property type="evidence" value="ECO:0007669"/>
    <property type="project" value="TreeGrafter"/>
</dbReference>
<evidence type="ECO:0000256" key="10">
    <source>
        <dbReference type="ARBA" id="ARBA00035861"/>
    </source>
</evidence>
<comment type="cofactor">
    <cofactor evidence="1 18">
        <name>Mg(2+)</name>
        <dbReference type="ChEBI" id="CHEBI:18420"/>
    </cofactor>
</comment>
<dbReference type="Pfam" id="PF14815">
    <property type="entry name" value="NUDIX_4"/>
    <property type="match status" value="1"/>
</dbReference>
<evidence type="ECO:0000256" key="14">
    <source>
        <dbReference type="ARBA" id="ARBA00041592"/>
    </source>
</evidence>
<dbReference type="EC" id="3.6.1.55" evidence="12"/>
<comment type="similarity">
    <text evidence="2">Belongs to the Nudix hydrolase family.</text>
</comment>
<keyword evidence="6" id="KW-0227">DNA damage</keyword>
<dbReference type="Gene3D" id="3.90.79.10">
    <property type="entry name" value="Nucleoside Triphosphate Pyrophosphohydrolase"/>
    <property type="match status" value="1"/>
</dbReference>
<keyword evidence="19" id="KW-0472">Membrane</keyword>
<evidence type="ECO:0000256" key="16">
    <source>
        <dbReference type="ARBA" id="ARBA00042798"/>
    </source>
</evidence>
<feature type="transmembrane region" description="Helical" evidence="19">
    <location>
        <begin position="12"/>
        <end position="32"/>
    </location>
</feature>
<dbReference type="PANTHER" id="PTHR47707:SF1">
    <property type="entry name" value="NUDIX HYDROLASE FAMILY PROTEIN"/>
    <property type="match status" value="1"/>
</dbReference>
<evidence type="ECO:0000256" key="9">
    <source>
        <dbReference type="ARBA" id="ARBA00023204"/>
    </source>
</evidence>
<feature type="binding site" evidence="17">
    <location>
        <begin position="53"/>
        <end position="56"/>
    </location>
    <ligand>
        <name>8-oxo-dGTP</name>
        <dbReference type="ChEBI" id="CHEBI:77896"/>
    </ligand>
</feature>
<proteinExistence type="inferred from homology"/>
<reference evidence="21" key="1">
    <citation type="submission" date="2019-04" db="EMBL/GenBank/DDBJ databases">
        <authorList>
            <person name="Brambilla D."/>
        </authorList>
    </citation>
    <scope>NUCLEOTIDE SEQUENCE</scope>
    <source>
        <strain evidence="21">BAL1</strain>
    </source>
</reference>
<dbReference type="GO" id="GO:0046872">
    <property type="term" value="F:metal ion binding"/>
    <property type="evidence" value="ECO:0007669"/>
    <property type="project" value="UniProtKB-KW"/>
</dbReference>
<evidence type="ECO:0000256" key="19">
    <source>
        <dbReference type="SAM" id="Phobius"/>
    </source>
</evidence>
<dbReference type="EMBL" id="CAAJGR010000078">
    <property type="protein sequence ID" value="VHO02966.1"/>
    <property type="molecule type" value="Genomic_DNA"/>
</dbReference>
<evidence type="ECO:0000256" key="8">
    <source>
        <dbReference type="ARBA" id="ARBA00022842"/>
    </source>
</evidence>
<keyword evidence="3" id="KW-0515">Mutator protein</keyword>
<name>A0A486XMU4_9GAMM</name>
<dbReference type="PROSITE" id="PS51462">
    <property type="entry name" value="NUDIX"/>
    <property type="match status" value="1"/>
</dbReference>
<evidence type="ECO:0000256" key="4">
    <source>
        <dbReference type="ARBA" id="ARBA00022705"/>
    </source>
</evidence>
<evidence type="ECO:0000256" key="17">
    <source>
        <dbReference type="PIRSR" id="PIRSR603561-1"/>
    </source>
</evidence>
<feature type="binding site" evidence="18">
    <location>
        <position position="76"/>
    </location>
    <ligand>
        <name>Mg(2+)</name>
        <dbReference type="ChEBI" id="CHEBI:18420"/>
    </ligand>
</feature>
<evidence type="ECO:0000256" key="7">
    <source>
        <dbReference type="ARBA" id="ARBA00022801"/>
    </source>
</evidence>
<dbReference type="GO" id="GO:0035539">
    <property type="term" value="F:8-oxo-7,8-dihydrodeoxyguanosine triphosphate pyrophosphatase activity"/>
    <property type="evidence" value="ECO:0007669"/>
    <property type="project" value="UniProtKB-EC"/>
</dbReference>